<dbReference type="InterPro" id="IPR044876">
    <property type="entry name" value="HRDC_dom_sf"/>
</dbReference>
<dbReference type="InterPro" id="IPR002121">
    <property type="entry name" value="HRDC_dom"/>
</dbReference>
<dbReference type="SUPFAM" id="SSF47819">
    <property type="entry name" value="HRDC-like"/>
    <property type="match status" value="2"/>
</dbReference>
<feature type="domain" description="HRDC" evidence="3">
    <location>
        <begin position="270"/>
        <end position="350"/>
    </location>
</feature>
<dbReference type="SMART" id="SM00341">
    <property type="entry name" value="HRDC"/>
    <property type="match status" value="2"/>
</dbReference>
<dbReference type="Pfam" id="PF00570">
    <property type="entry name" value="HRDC"/>
    <property type="match status" value="2"/>
</dbReference>
<dbReference type="OrthoDB" id="9776650at2"/>
<feature type="domain" description="NERD" evidence="2">
    <location>
        <begin position="61"/>
        <end position="180"/>
    </location>
</feature>
<dbReference type="eggNOG" id="COG0514">
    <property type="taxonomic scope" value="Bacteria"/>
</dbReference>
<dbReference type="Pfam" id="PF08378">
    <property type="entry name" value="NERD"/>
    <property type="match status" value="1"/>
</dbReference>
<dbReference type="InterPro" id="IPR011528">
    <property type="entry name" value="NERD"/>
</dbReference>
<evidence type="ECO:0000313" key="5">
    <source>
        <dbReference type="Proteomes" id="UP000018896"/>
    </source>
</evidence>
<dbReference type="Proteomes" id="UP000018896">
    <property type="component" value="Unassembled WGS sequence"/>
</dbReference>
<sequence>MSFLKNIMEKLSDKREIKSPVVYKKFNDKASILHNLKNLLDISQPNVNRKKVEDHHKLFSIGHAGEKSVLFELQNSMLPIVILHDVFLKSENYEAQFDFIIVSHKFILILEVKKLYGNIHITEKGDFQRVIMKNNRVINKEGMYSPITQVERHVGILENYLKSKGVITHCPIRYGVTFANPKTIITISDKAPDNIKQNVVRHDQIVPFLKTKLNQSSPVFMLDKYVYQIAESLVQLSKEKPFNPEPYLTTVSEKSPEEVQKEQTVDKSVSPETNELSKKLKKFRSNKSSSLNVKPYHIFSNKMLDDLVILHPITLNQLLEIEGFGIKRVNDYGKEIVSIFQNSGPVKKEGRNNLIVIDAQNRQVQIEDNLKERLTAFRLSYAKNMNVKPYYVFKNSTLELLLEKRPVTVEQLLKIDGFGPKKVEDFGEEIINIIKRS</sequence>
<name>W4QQ92_HALA3</name>
<feature type="region of interest" description="Disordered" evidence="1">
    <location>
        <begin position="252"/>
        <end position="271"/>
    </location>
</feature>
<accession>W4QQ92</accession>
<proteinExistence type="predicted"/>
<gene>
    <name evidence="4" type="ORF">JCM9157_1116</name>
</gene>
<dbReference type="InterPro" id="IPR010997">
    <property type="entry name" value="HRDC-like_sf"/>
</dbReference>
<feature type="domain" description="HRDC" evidence="3">
    <location>
        <begin position="364"/>
        <end position="437"/>
    </location>
</feature>
<feature type="compositionally biased region" description="Basic and acidic residues" evidence="1">
    <location>
        <begin position="254"/>
        <end position="265"/>
    </location>
</feature>
<dbReference type="PROSITE" id="PS50965">
    <property type="entry name" value="NERD"/>
    <property type="match status" value="1"/>
</dbReference>
<dbReference type="GO" id="GO:0000166">
    <property type="term" value="F:nucleotide binding"/>
    <property type="evidence" value="ECO:0007669"/>
    <property type="project" value="InterPro"/>
</dbReference>
<dbReference type="RefSeq" id="WP_035662823.1">
    <property type="nucleotide sequence ID" value="NZ_BAUV01000005.1"/>
</dbReference>
<dbReference type="PROSITE" id="PS50967">
    <property type="entry name" value="HRDC"/>
    <property type="match status" value="2"/>
</dbReference>
<evidence type="ECO:0008006" key="6">
    <source>
        <dbReference type="Google" id="ProtNLM"/>
    </source>
</evidence>
<dbReference type="STRING" id="1236973.JCM9157_1116"/>
<evidence type="ECO:0000259" key="3">
    <source>
        <dbReference type="PROSITE" id="PS50967"/>
    </source>
</evidence>
<evidence type="ECO:0000256" key="1">
    <source>
        <dbReference type="SAM" id="MobiDB-lite"/>
    </source>
</evidence>
<dbReference type="EMBL" id="BAUV01000005">
    <property type="protein sequence ID" value="GAE34082.1"/>
    <property type="molecule type" value="Genomic_DNA"/>
</dbReference>
<comment type="caution">
    <text evidence="4">The sequence shown here is derived from an EMBL/GenBank/DDBJ whole genome shotgun (WGS) entry which is preliminary data.</text>
</comment>
<evidence type="ECO:0000259" key="2">
    <source>
        <dbReference type="PROSITE" id="PS50965"/>
    </source>
</evidence>
<protein>
    <recommendedName>
        <fullName evidence="6">Helicase</fullName>
    </recommendedName>
</protein>
<organism evidence="4 5">
    <name type="scientific">Halalkalibacter akibai (strain ATCC 43226 / DSM 21942 / CIP 109018 / JCM 9157 / 1139)</name>
    <name type="common">Bacillus akibai</name>
    <dbReference type="NCBI Taxonomy" id="1236973"/>
    <lineage>
        <taxon>Bacteria</taxon>
        <taxon>Bacillati</taxon>
        <taxon>Bacillota</taxon>
        <taxon>Bacilli</taxon>
        <taxon>Bacillales</taxon>
        <taxon>Bacillaceae</taxon>
        <taxon>Halalkalibacter</taxon>
    </lineage>
</organism>
<evidence type="ECO:0000313" key="4">
    <source>
        <dbReference type="EMBL" id="GAE34082.1"/>
    </source>
</evidence>
<keyword evidence="5" id="KW-1185">Reference proteome</keyword>
<dbReference type="AlphaFoldDB" id="W4QQ92"/>
<reference evidence="4 5" key="1">
    <citation type="journal article" date="2014" name="Genome Announc.">
        <title>Draft Genome Sequences of Three Alkaliphilic Bacillus Strains, Bacillus wakoensis JCM 9140T, Bacillus akibai JCM 9157T, and Bacillus hemicellulosilyticus JCM 9152T.</title>
        <authorList>
            <person name="Yuki M."/>
            <person name="Oshima K."/>
            <person name="Suda W."/>
            <person name="Oshida Y."/>
            <person name="Kitamura K."/>
            <person name="Iida T."/>
            <person name="Hattori M."/>
            <person name="Ohkuma M."/>
        </authorList>
    </citation>
    <scope>NUCLEOTIDE SEQUENCE [LARGE SCALE GENOMIC DNA]</scope>
    <source>
        <strain evidence="4 5">JCM 9157</strain>
    </source>
</reference>
<dbReference type="eggNOG" id="COG0210">
    <property type="taxonomic scope" value="Bacteria"/>
</dbReference>
<dbReference type="Gene3D" id="1.10.150.80">
    <property type="entry name" value="HRDC domain"/>
    <property type="match status" value="2"/>
</dbReference>
<dbReference type="GO" id="GO:0003676">
    <property type="term" value="F:nucleic acid binding"/>
    <property type="evidence" value="ECO:0007669"/>
    <property type="project" value="InterPro"/>
</dbReference>